<evidence type="ECO:0000313" key="2">
    <source>
        <dbReference type="EnsemblPlants" id="Ma08_p32030.1"/>
    </source>
</evidence>
<evidence type="ECO:0000313" key="1">
    <source>
        <dbReference type="EMBL" id="CAG1833360.1"/>
    </source>
</evidence>
<dbReference type="InParanoid" id="A0A804KD51"/>
<reference evidence="2" key="2">
    <citation type="submission" date="2021-05" db="UniProtKB">
        <authorList>
            <consortium name="EnsemblPlants"/>
        </authorList>
    </citation>
    <scope>IDENTIFICATION</scope>
    <source>
        <strain evidence="2">subsp. malaccensis</strain>
    </source>
</reference>
<name>A0A804KD51_MUSAM</name>
<reference evidence="1" key="1">
    <citation type="submission" date="2021-03" db="EMBL/GenBank/DDBJ databases">
        <authorList>
            <consortium name="Genoscope - CEA"/>
            <person name="William W."/>
        </authorList>
    </citation>
    <scope>NUCLEOTIDE SEQUENCE</scope>
    <source>
        <strain evidence="1">Doubled-haploid Pahang</strain>
    </source>
</reference>
<organism evidence="2 3">
    <name type="scientific">Musa acuminata subsp. malaccensis</name>
    <name type="common">Wild banana</name>
    <name type="synonym">Musa malaccensis</name>
    <dbReference type="NCBI Taxonomy" id="214687"/>
    <lineage>
        <taxon>Eukaryota</taxon>
        <taxon>Viridiplantae</taxon>
        <taxon>Streptophyta</taxon>
        <taxon>Embryophyta</taxon>
        <taxon>Tracheophyta</taxon>
        <taxon>Spermatophyta</taxon>
        <taxon>Magnoliopsida</taxon>
        <taxon>Liliopsida</taxon>
        <taxon>Zingiberales</taxon>
        <taxon>Musaceae</taxon>
        <taxon>Musa</taxon>
    </lineage>
</organism>
<gene>
    <name evidence="1" type="ORF">GSMUA_92810.1</name>
</gene>
<accession>A0A804KD51</accession>
<protein>
    <submittedName>
        <fullName evidence="1">(wild Malaysian banana) hypothetical protein</fullName>
    </submittedName>
</protein>
<sequence>MEHGNLWWGTLKKLTRSSGKGLCCVWRMSALHVDE</sequence>
<dbReference type="Proteomes" id="UP000012960">
    <property type="component" value="Unplaced"/>
</dbReference>
<dbReference type="EMBL" id="HG996472">
    <property type="protein sequence ID" value="CAG1833360.1"/>
    <property type="molecule type" value="Genomic_DNA"/>
</dbReference>
<proteinExistence type="predicted"/>
<evidence type="ECO:0000313" key="3">
    <source>
        <dbReference type="Proteomes" id="UP000012960"/>
    </source>
</evidence>
<dbReference type="EnsemblPlants" id="Ma08_t32030.1">
    <property type="protein sequence ID" value="Ma08_p32030.1"/>
    <property type="gene ID" value="Ma08_g32030"/>
</dbReference>
<keyword evidence="3" id="KW-1185">Reference proteome</keyword>
<dbReference type="AlphaFoldDB" id="A0A804KD51"/>
<dbReference type="Gramene" id="Ma08_t32030.1">
    <property type="protein sequence ID" value="Ma08_p32030.1"/>
    <property type="gene ID" value="Ma08_g32030"/>
</dbReference>